<accession>A0AAX4JUL0</accession>
<keyword evidence="2" id="KW-1185">Reference proteome</keyword>
<evidence type="ECO:0000313" key="2">
    <source>
        <dbReference type="Proteomes" id="UP001355207"/>
    </source>
</evidence>
<gene>
    <name evidence="1" type="ORF">L201_003404</name>
</gene>
<reference evidence="1 2" key="1">
    <citation type="submission" date="2024-01" db="EMBL/GenBank/DDBJ databases">
        <title>Comparative genomics of Cryptococcus and Kwoniella reveals pathogenesis evolution and contrasting modes of karyotype evolution via chromosome fusion or intercentromeric recombination.</title>
        <authorList>
            <person name="Coelho M.A."/>
            <person name="David-Palma M."/>
            <person name="Shea T."/>
            <person name="Bowers K."/>
            <person name="McGinley-Smith S."/>
            <person name="Mohammad A.W."/>
            <person name="Gnirke A."/>
            <person name="Yurkov A.M."/>
            <person name="Nowrousian M."/>
            <person name="Sun S."/>
            <person name="Cuomo C.A."/>
            <person name="Heitman J."/>
        </authorList>
    </citation>
    <scope>NUCLEOTIDE SEQUENCE [LARGE SCALE GENOMIC DNA]</scope>
    <source>
        <strain evidence="1 2">CBS 6074</strain>
    </source>
</reference>
<proteinExistence type="predicted"/>
<dbReference type="InterPro" id="IPR038765">
    <property type="entry name" value="Papain-like_cys_pep_sf"/>
</dbReference>
<sequence>MLTKILLTSVWAGPIPEAKPLPQPVDTLPNQDEKFRKNLAGPLWSKDGPVVTIFYKDLMENADIGIGKGESGKSTDKVEIKLTTENDEQKTFQVEHKTSTVGIADGLTNWWPAAIKSGVMEMGGYRGIKKNSIQGGFPSDALRFLTGKEIQELVNPFTKGQAWEWLKNSNNSPMCLGTQKNTKKLMNHHAYAIMSYDGDNAENARARLRDPNNGVEWYDLKDILDDINHLAGLKGFASVP</sequence>
<protein>
    <submittedName>
        <fullName evidence="1">Uncharacterized protein</fullName>
    </submittedName>
</protein>
<dbReference type="AlphaFoldDB" id="A0AAX4JUL0"/>
<dbReference type="RefSeq" id="XP_066075256.1">
    <property type="nucleotide sequence ID" value="XM_066219159.1"/>
</dbReference>
<evidence type="ECO:0000313" key="1">
    <source>
        <dbReference type="EMBL" id="WWC88493.1"/>
    </source>
</evidence>
<dbReference type="GeneID" id="91094074"/>
<name>A0AAX4JUL0_9TREE</name>
<dbReference type="SUPFAM" id="SSF54001">
    <property type="entry name" value="Cysteine proteinases"/>
    <property type="match status" value="1"/>
</dbReference>
<dbReference type="Proteomes" id="UP001355207">
    <property type="component" value="Chromosome 4"/>
</dbReference>
<organism evidence="1 2">
    <name type="scientific">Kwoniella dendrophila CBS 6074</name>
    <dbReference type="NCBI Taxonomy" id="1295534"/>
    <lineage>
        <taxon>Eukaryota</taxon>
        <taxon>Fungi</taxon>
        <taxon>Dikarya</taxon>
        <taxon>Basidiomycota</taxon>
        <taxon>Agaricomycotina</taxon>
        <taxon>Tremellomycetes</taxon>
        <taxon>Tremellales</taxon>
        <taxon>Cryptococcaceae</taxon>
        <taxon>Kwoniella</taxon>
    </lineage>
</organism>
<dbReference type="EMBL" id="CP144101">
    <property type="protein sequence ID" value="WWC88493.1"/>
    <property type="molecule type" value="Genomic_DNA"/>
</dbReference>